<dbReference type="Proteomes" id="UP000005019">
    <property type="component" value="Unassembled WGS sequence"/>
</dbReference>
<gene>
    <name evidence="2" type="ORF">METUNv1_02864</name>
</gene>
<protein>
    <submittedName>
        <fullName evidence="2">Uncharacterized protein</fullName>
    </submittedName>
</protein>
<feature type="compositionally biased region" description="Low complexity" evidence="1">
    <location>
        <begin position="14"/>
        <end position="23"/>
    </location>
</feature>
<organism evidence="2 3">
    <name type="scientific">Methyloversatilis universalis (strain ATCC BAA-1314 / DSM 25237 / JCM 13912 / CCUG 52030 / FAM5)</name>
    <dbReference type="NCBI Taxonomy" id="1000565"/>
    <lineage>
        <taxon>Bacteria</taxon>
        <taxon>Pseudomonadati</taxon>
        <taxon>Pseudomonadota</taxon>
        <taxon>Betaproteobacteria</taxon>
        <taxon>Nitrosomonadales</taxon>
        <taxon>Sterolibacteriaceae</taxon>
        <taxon>Methyloversatilis</taxon>
    </lineage>
</organism>
<accession>F5REY9</accession>
<keyword evidence="3" id="KW-1185">Reference proteome</keyword>
<evidence type="ECO:0000256" key="1">
    <source>
        <dbReference type="SAM" id="MobiDB-lite"/>
    </source>
</evidence>
<reference evidence="2 3" key="1">
    <citation type="journal article" date="2011" name="J. Bacteriol.">
        <title>Genome sequence of Methyloversatilis universalis FAM5T, a methylotrophic representative of the order Rhodocyclales.</title>
        <authorList>
            <person name="Kittichotirat W."/>
            <person name="Good N.M."/>
            <person name="Hall R."/>
            <person name="Bringel F."/>
            <person name="Lajus A."/>
            <person name="Medigue C."/>
            <person name="Smalley N.E."/>
            <person name="Beck D."/>
            <person name="Bumgarner R."/>
            <person name="Vuilleumier S."/>
            <person name="Kalyuzhnaya M.G."/>
        </authorList>
    </citation>
    <scope>NUCLEOTIDE SEQUENCE [LARGE SCALE GENOMIC DNA]</scope>
    <source>
        <strain evidence="3">ATCC BAA-1314 / JCM 13912 / FAM5</strain>
    </source>
</reference>
<evidence type="ECO:0000313" key="3">
    <source>
        <dbReference type="Proteomes" id="UP000005019"/>
    </source>
</evidence>
<dbReference type="InterPro" id="IPR024096">
    <property type="entry name" value="NO_sig/Golgi_transp_ligand-bd"/>
</dbReference>
<dbReference type="STRING" id="1000565.METUNv1_02864"/>
<name>F5REY9_METUF</name>
<comment type="caution">
    <text evidence="2">The sequence shown here is derived from an EMBL/GenBank/DDBJ whole genome shotgun (WGS) entry which is preliminary data.</text>
</comment>
<feature type="region of interest" description="Disordered" evidence="1">
    <location>
        <begin position="14"/>
        <end position="38"/>
    </location>
</feature>
<evidence type="ECO:0000313" key="2">
    <source>
        <dbReference type="EMBL" id="EGK71470.1"/>
    </source>
</evidence>
<proteinExistence type="predicted"/>
<sequence length="158" mass="17065">MHCAAACAAASRTSRTGTRAQASDPSADNGVRDRRVRGPDEGCGVCQVHRHGGAALHAGMDGRGDRGGRGAYTAVGHYDHRKRVSMVVVLSARTGAPVSGPVNTFGEYLFGRVHKGFPQLFAGVKMRSRCCPASTRKYAGSIRMPAAFRHRRRRREYP</sequence>
<dbReference type="EMBL" id="AFHG01000052">
    <property type="protein sequence ID" value="EGK71470.1"/>
    <property type="molecule type" value="Genomic_DNA"/>
</dbReference>
<dbReference type="AlphaFoldDB" id="F5REY9"/>
<dbReference type="SUPFAM" id="SSF111126">
    <property type="entry name" value="Ligand-binding domain in the NO signalling and Golgi transport"/>
    <property type="match status" value="1"/>
</dbReference>